<evidence type="ECO:0000256" key="1">
    <source>
        <dbReference type="ARBA" id="ARBA00004141"/>
    </source>
</evidence>
<feature type="transmembrane region" description="Helical" evidence="7">
    <location>
        <begin position="231"/>
        <end position="250"/>
    </location>
</feature>
<keyword evidence="10" id="KW-1185">Reference proteome</keyword>
<comment type="subcellular location">
    <subcellularLocation>
        <location evidence="1">Membrane</location>
        <topology evidence="1">Multi-pass membrane protein</topology>
    </subcellularLocation>
</comment>
<evidence type="ECO:0000256" key="2">
    <source>
        <dbReference type="ARBA" id="ARBA00005179"/>
    </source>
</evidence>
<reference evidence="9 10" key="1">
    <citation type="submission" date="2019-02" db="EMBL/GenBank/DDBJ databases">
        <title>Bacterial novel species Mucilaginibacter sp. 17JY9-4 isolated from soil.</title>
        <authorList>
            <person name="Jung H.-Y."/>
        </authorList>
    </citation>
    <scope>NUCLEOTIDE SEQUENCE [LARGE SCALE GENOMIC DNA]</scope>
    <source>
        <strain evidence="9 10">17JY9-4</strain>
    </source>
</reference>
<organism evidence="9 10">
    <name type="scientific">Mucilaginibacter terrigena</name>
    <dbReference type="NCBI Taxonomy" id="2492395"/>
    <lineage>
        <taxon>Bacteria</taxon>
        <taxon>Pseudomonadati</taxon>
        <taxon>Bacteroidota</taxon>
        <taxon>Sphingobacteriia</taxon>
        <taxon>Sphingobacteriales</taxon>
        <taxon>Sphingobacteriaceae</taxon>
        <taxon>Mucilaginibacter</taxon>
    </lineage>
</organism>
<dbReference type="PANTHER" id="PTHR31595">
    <property type="entry name" value="LONG-CHAIN-ALCOHOL O-FATTY-ACYLTRANSFERASE 3-RELATED"/>
    <property type="match status" value="1"/>
</dbReference>
<evidence type="ECO:0000313" key="10">
    <source>
        <dbReference type="Proteomes" id="UP000293331"/>
    </source>
</evidence>
<keyword evidence="5 7" id="KW-1133">Transmembrane helix</keyword>
<evidence type="ECO:0000259" key="8">
    <source>
        <dbReference type="Pfam" id="PF13813"/>
    </source>
</evidence>
<proteinExistence type="predicted"/>
<feature type="transmembrane region" description="Helical" evidence="7">
    <location>
        <begin position="33"/>
        <end position="50"/>
    </location>
</feature>
<evidence type="ECO:0000256" key="7">
    <source>
        <dbReference type="SAM" id="Phobius"/>
    </source>
</evidence>
<keyword evidence="3" id="KW-0808">Transferase</keyword>
<feature type="domain" description="Wax synthase" evidence="8">
    <location>
        <begin position="189"/>
        <end position="250"/>
    </location>
</feature>
<dbReference type="PANTHER" id="PTHR31595:SF57">
    <property type="entry name" value="OS04G0481900 PROTEIN"/>
    <property type="match status" value="1"/>
</dbReference>
<evidence type="ECO:0000256" key="5">
    <source>
        <dbReference type="ARBA" id="ARBA00022989"/>
    </source>
</evidence>
<keyword evidence="4 7" id="KW-0812">Transmembrane</keyword>
<dbReference type="GO" id="GO:0008374">
    <property type="term" value="F:O-acyltransferase activity"/>
    <property type="evidence" value="ECO:0007669"/>
    <property type="project" value="InterPro"/>
</dbReference>
<dbReference type="InterPro" id="IPR044851">
    <property type="entry name" value="Wax_synthase"/>
</dbReference>
<keyword evidence="6 7" id="KW-0472">Membrane</keyword>
<sequence length="325" mass="36696">MSAQLIYHLICFALVNLVMILAGYLFLKHKQVLSGWLMLVISILLIYLLFQNEHSIMRMLTIIATTFTGMKVISVTQGYRNKPLTLTFKQWVVYAIGWVGMRAEPFETLGGRPLPNAWPMVRFGISRVVLGGLLILLAHILVNQHFDSRLTYITVSAILLVGLSLVLHFGLLGISAGMWRFSGVNTYYLFRQPAKALSLTELWSKRWNIAFSEMTSVAIFRPLKSRVGSGAALMAAFIFSGLLHELALSVPVSSGYGLPTLYFTIQGLLVLVEKMLVLKRITLFQNKIIARIWVFFWLVVPMPLLFHRQFLKLVVWPLAGLISPL</sequence>
<comment type="pathway">
    <text evidence="2">Secondary metabolite biosynthesis.</text>
</comment>
<dbReference type="InterPro" id="IPR032805">
    <property type="entry name" value="Wax_synthase_dom"/>
</dbReference>
<feature type="transmembrane region" description="Helical" evidence="7">
    <location>
        <begin position="152"/>
        <end position="174"/>
    </location>
</feature>
<feature type="transmembrane region" description="Helical" evidence="7">
    <location>
        <begin position="288"/>
        <end position="306"/>
    </location>
</feature>
<feature type="transmembrane region" description="Helical" evidence="7">
    <location>
        <begin position="6"/>
        <end position="26"/>
    </location>
</feature>
<gene>
    <name evidence="9" type="ORF">EWM62_07165</name>
</gene>
<dbReference type="Pfam" id="PF13813">
    <property type="entry name" value="MBOAT_2"/>
    <property type="match status" value="1"/>
</dbReference>
<dbReference type="GO" id="GO:0006629">
    <property type="term" value="P:lipid metabolic process"/>
    <property type="evidence" value="ECO:0007669"/>
    <property type="project" value="InterPro"/>
</dbReference>
<dbReference type="OrthoDB" id="2677128at2"/>
<evidence type="ECO:0000313" key="9">
    <source>
        <dbReference type="EMBL" id="RYU91710.1"/>
    </source>
</evidence>
<evidence type="ECO:0000256" key="6">
    <source>
        <dbReference type="ARBA" id="ARBA00023136"/>
    </source>
</evidence>
<evidence type="ECO:0000256" key="4">
    <source>
        <dbReference type="ARBA" id="ARBA00022692"/>
    </source>
</evidence>
<dbReference type="EMBL" id="SEWG01000002">
    <property type="protein sequence ID" value="RYU91710.1"/>
    <property type="molecule type" value="Genomic_DNA"/>
</dbReference>
<comment type="caution">
    <text evidence="9">The sequence shown here is derived from an EMBL/GenBank/DDBJ whole genome shotgun (WGS) entry which is preliminary data.</text>
</comment>
<evidence type="ECO:0000256" key="3">
    <source>
        <dbReference type="ARBA" id="ARBA00022679"/>
    </source>
</evidence>
<name>A0A4V1ZC78_9SPHI</name>
<protein>
    <recommendedName>
        <fullName evidence="8">Wax synthase domain-containing protein</fullName>
    </recommendedName>
</protein>
<accession>A0A4V1ZC78</accession>
<dbReference type="GO" id="GO:0016020">
    <property type="term" value="C:membrane"/>
    <property type="evidence" value="ECO:0007669"/>
    <property type="project" value="UniProtKB-SubCell"/>
</dbReference>
<dbReference type="AlphaFoldDB" id="A0A4V1ZC78"/>
<feature type="transmembrane region" description="Helical" evidence="7">
    <location>
        <begin position="256"/>
        <end position="276"/>
    </location>
</feature>
<feature type="transmembrane region" description="Helical" evidence="7">
    <location>
        <begin position="56"/>
        <end position="73"/>
    </location>
</feature>
<dbReference type="Proteomes" id="UP000293331">
    <property type="component" value="Unassembled WGS sequence"/>
</dbReference>
<feature type="transmembrane region" description="Helical" evidence="7">
    <location>
        <begin position="128"/>
        <end position="146"/>
    </location>
</feature>